<dbReference type="InterPro" id="IPR015500">
    <property type="entry name" value="Peptidase_S8_subtilisin-rel"/>
</dbReference>
<protein>
    <submittedName>
        <fullName evidence="15">Pyrolysin</fullName>
    </submittedName>
</protein>
<dbReference type="PROSITE" id="PS00136">
    <property type="entry name" value="SUBTILASE_ASP"/>
    <property type="match status" value="1"/>
</dbReference>
<evidence type="ECO:0000256" key="4">
    <source>
        <dbReference type="ARBA" id="ARBA00022670"/>
    </source>
</evidence>
<dbReference type="Pfam" id="PF06280">
    <property type="entry name" value="fn3_5"/>
    <property type="match status" value="1"/>
</dbReference>
<dbReference type="AlphaFoldDB" id="A0A5N5QBF8"/>
<evidence type="ECO:0000256" key="2">
    <source>
        <dbReference type="ARBA" id="ARBA00022512"/>
    </source>
</evidence>
<dbReference type="InterPro" id="IPR023828">
    <property type="entry name" value="Peptidase_S8_Ser-AS"/>
</dbReference>
<evidence type="ECO:0000259" key="13">
    <source>
        <dbReference type="Pfam" id="PF02225"/>
    </source>
</evidence>
<reference evidence="15 16" key="1">
    <citation type="journal article" date="2019" name="Fungal Biol. Biotechnol.">
        <title>Draft genome sequence of fastidious pathogen Ceratobasidium theobromae, which causes vascular-streak dieback in Theobroma cacao.</title>
        <authorList>
            <person name="Ali S.S."/>
            <person name="Asman A."/>
            <person name="Shao J."/>
            <person name="Firmansyah A.P."/>
            <person name="Susilo A.W."/>
            <person name="Rosmana A."/>
            <person name="McMahon P."/>
            <person name="Junaid M."/>
            <person name="Guest D."/>
            <person name="Kheng T.Y."/>
            <person name="Meinhardt L.W."/>
            <person name="Bailey B.A."/>
        </authorList>
    </citation>
    <scope>NUCLEOTIDE SEQUENCE [LARGE SCALE GENOMIC DNA]</scope>
    <source>
        <strain evidence="15 16">CT2</strain>
    </source>
</reference>
<sequence>MRFLVAAAASVQLVAAAVDIKSIPHKSSARVVENSYIVELKAGDHLKRGFDSPHAALYDDLRRRDTVWTVTKEYSDPILTGAAVTLGSDADLVKLAQASGVQSITPVYLHPAPNPVSKQILSNTVDATAPADVFSTHVMTGVDKLHAQGYFGKGITVGIIDTGIDYTHPALGGKFGPGNKVIGGYDFVGDAYTGRPGTPPAKPDNDCNGHGTHVAGIIGANPNNPYNISGVAYESSINAYRVFGCEGSVPDDILIDALLRAHKDGNDVITLSLGGADGWTEAVSGVVASRIADQGKILTIAAGNDGAYGSWYTSGPGTGLSVISVGSVDNTVATLQNATVSNGRNIPYQTLEPLPAPAGLQLYATSTDVTVADDACGALPATTPNLANRLVIIRRGTCTFVTKLANAAAFGAKYFLIYDNLDQPLGSISTGNYSGILISQADGKFLVQEGIPQNLTLSFPDSPYTATVPGGGLMSSFSTYGPSNDMYLKPAVSAPGGSILSTYPVPLGPYAILSGTSMATPFVAGSSALLLQIRGKTAATAKSARAIFENTAVPVKQSKNAGSLIETAGHQGAGLIQVYDAIKGTGSLLPAEILLNDTAYFKGIHTLWLKNGGSKALTYKLTHVPAGTANTLTGIENNLGPVPLVSNAASVTFTPPVLNIPPGWTLPVIVSFKPPTGLTVSNFPVYSGYIKATGSDNSTLQSTYIGVAAKLKDMKILDNTDAYFNIKLPLMTDANGEPVPPGGSATYTLNNNNSNPLILYRLVAGTPLLRVDLIDSKTNVMTNTRRSLEVEERAAETSDPDSALSKRSGLAWLFSGKGSSGTFGAVRTFGILYQEDYISRNSLAGTVDDNGYSALQVTGFANGTAIPDGSYKILVRALRITGNPTREEDFEVWTSPEVIVKRT</sequence>
<feature type="chain" id="PRO_5024365671" evidence="11">
    <location>
        <begin position="17"/>
        <end position="903"/>
    </location>
</feature>
<evidence type="ECO:0000313" key="15">
    <source>
        <dbReference type="EMBL" id="KAB5588727.1"/>
    </source>
</evidence>
<feature type="domain" description="PA" evidence="13">
    <location>
        <begin position="372"/>
        <end position="444"/>
    </location>
</feature>
<dbReference type="Gene3D" id="3.40.50.200">
    <property type="entry name" value="Peptidase S8/S53 domain"/>
    <property type="match status" value="1"/>
</dbReference>
<evidence type="ECO:0000256" key="3">
    <source>
        <dbReference type="ARBA" id="ARBA00022525"/>
    </source>
</evidence>
<dbReference type="PRINTS" id="PR00723">
    <property type="entry name" value="SUBTILISIN"/>
</dbReference>
<dbReference type="InterPro" id="IPR022398">
    <property type="entry name" value="Peptidase_S8_His-AS"/>
</dbReference>
<evidence type="ECO:0000256" key="8">
    <source>
        <dbReference type="PIRSR" id="PIRSR615500-1"/>
    </source>
</evidence>
<dbReference type="SUPFAM" id="SSF52743">
    <property type="entry name" value="Subtilisin-like"/>
    <property type="match status" value="1"/>
</dbReference>
<keyword evidence="3" id="KW-0964">Secreted</keyword>
<evidence type="ECO:0000256" key="5">
    <source>
        <dbReference type="ARBA" id="ARBA00022729"/>
    </source>
</evidence>
<evidence type="ECO:0000256" key="7">
    <source>
        <dbReference type="ARBA" id="ARBA00022825"/>
    </source>
</evidence>
<dbReference type="GO" id="GO:0004252">
    <property type="term" value="F:serine-type endopeptidase activity"/>
    <property type="evidence" value="ECO:0007669"/>
    <property type="project" value="UniProtKB-UniRule"/>
</dbReference>
<accession>A0A5N5QBF8</accession>
<dbReference type="Pfam" id="PF00082">
    <property type="entry name" value="Peptidase_S8"/>
    <property type="match status" value="1"/>
</dbReference>
<keyword evidence="7 9" id="KW-0720">Serine protease</keyword>
<name>A0A5N5QBF8_9AGAM</name>
<dbReference type="PROSITE" id="PS00137">
    <property type="entry name" value="SUBTILASE_HIS"/>
    <property type="match status" value="1"/>
</dbReference>
<feature type="domain" description="C5a peptidase/Subtilisin-like protease SBT2-like Fn3-like" evidence="14">
    <location>
        <begin position="595"/>
        <end position="698"/>
    </location>
</feature>
<feature type="domain" description="Peptidase S8/S53" evidence="12">
    <location>
        <begin position="152"/>
        <end position="559"/>
    </location>
</feature>
<proteinExistence type="inferred from homology"/>
<evidence type="ECO:0000259" key="12">
    <source>
        <dbReference type="Pfam" id="PF00082"/>
    </source>
</evidence>
<dbReference type="InterPro" id="IPR003137">
    <property type="entry name" value="PA_domain"/>
</dbReference>
<dbReference type="PROSITE" id="PS00138">
    <property type="entry name" value="SUBTILASE_SER"/>
    <property type="match status" value="1"/>
</dbReference>
<dbReference type="InterPro" id="IPR046450">
    <property type="entry name" value="PA_dom_sf"/>
</dbReference>
<dbReference type="PROSITE" id="PS51892">
    <property type="entry name" value="SUBTILASE"/>
    <property type="match status" value="1"/>
</dbReference>
<keyword evidence="6 9" id="KW-0378">Hydrolase</keyword>
<comment type="caution">
    <text evidence="15">The sequence shown here is derived from an EMBL/GenBank/DDBJ whole genome shotgun (WGS) entry which is preliminary data.</text>
</comment>
<dbReference type="InterPro" id="IPR034187">
    <property type="entry name" value="Peptidases_S8_5"/>
</dbReference>
<feature type="signal peptide" evidence="11">
    <location>
        <begin position="1"/>
        <end position="16"/>
    </location>
</feature>
<dbReference type="InterPro" id="IPR000209">
    <property type="entry name" value="Peptidase_S8/S53_dom"/>
</dbReference>
<feature type="active site" description="Charge relay system" evidence="8 9">
    <location>
        <position position="210"/>
    </location>
</feature>
<evidence type="ECO:0000313" key="16">
    <source>
        <dbReference type="Proteomes" id="UP000383932"/>
    </source>
</evidence>
<dbReference type="PANTHER" id="PTHR43806:SF66">
    <property type="entry name" value="SERIN ENDOPEPTIDASE"/>
    <property type="match status" value="1"/>
</dbReference>
<dbReference type="SUPFAM" id="SSF52025">
    <property type="entry name" value="PA domain"/>
    <property type="match status" value="1"/>
</dbReference>
<dbReference type="CDD" id="cd07489">
    <property type="entry name" value="Peptidases_S8_5"/>
    <property type="match status" value="1"/>
</dbReference>
<dbReference type="InterPro" id="IPR036852">
    <property type="entry name" value="Peptidase_S8/S53_dom_sf"/>
</dbReference>
<dbReference type="GO" id="GO:0016020">
    <property type="term" value="C:membrane"/>
    <property type="evidence" value="ECO:0007669"/>
    <property type="project" value="InterPro"/>
</dbReference>
<keyword evidence="2" id="KW-0134">Cell wall</keyword>
<dbReference type="GO" id="GO:0006508">
    <property type="term" value="P:proteolysis"/>
    <property type="evidence" value="ECO:0007669"/>
    <property type="project" value="UniProtKB-KW"/>
</dbReference>
<keyword evidence="4 9" id="KW-0645">Protease</keyword>
<dbReference type="OrthoDB" id="206201at2759"/>
<evidence type="ECO:0000256" key="1">
    <source>
        <dbReference type="ARBA" id="ARBA00011073"/>
    </source>
</evidence>
<keyword evidence="16" id="KW-1185">Reference proteome</keyword>
<dbReference type="InterPro" id="IPR050131">
    <property type="entry name" value="Peptidase_S8_subtilisin-like"/>
</dbReference>
<evidence type="ECO:0000256" key="9">
    <source>
        <dbReference type="PROSITE-ProRule" id="PRU01240"/>
    </source>
</evidence>
<dbReference type="PANTHER" id="PTHR43806">
    <property type="entry name" value="PEPTIDASE S8"/>
    <property type="match status" value="1"/>
</dbReference>
<evidence type="ECO:0000256" key="10">
    <source>
        <dbReference type="RuleBase" id="RU003355"/>
    </source>
</evidence>
<dbReference type="Proteomes" id="UP000383932">
    <property type="component" value="Unassembled WGS sequence"/>
</dbReference>
<evidence type="ECO:0000259" key="14">
    <source>
        <dbReference type="Pfam" id="PF06280"/>
    </source>
</evidence>
<dbReference type="Gene3D" id="3.50.30.30">
    <property type="match status" value="1"/>
</dbReference>
<dbReference type="InterPro" id="IPR023827">
    <property type="entry name" value="Peptidase_S8_Asp-AS"/>
</dbReference>
<gene>
    <name evidence="15" type="ORF">CTheo_7830</name>
</gene>
<feature type="active site" description="Charge relay system" evidence="8 9">
    <location>
        <position position="517"/>
    </location>
</feature>
<dbReference type="Pfam" id="PF02225">
    <property type="entry name" value="PA"/>
    <property type="match status" value="1"/>
</dbReference>
<dbReference type="InterPro" id="IPR010435">
    <property type="entry name" value="C5a/SBT2-like_Fn3"/>
</dbReference>
<evidence type="ECO:0000256" key="11">
    <source>
        <dbReference type="SAM" id="SignalP"/>
    </source>
</evidence>
<dbReference type="GO" id="GO:0005615">
    <property type="term" value="C:extracellular space"/>
    <property type="evidence" value="ECO:0007669"/>
    <property type="project" value="TreeGrafter"/>
</dbReference>
<dbReference type="EMBL" id="SSOP01000382">
    <property type="protein sequence ID" value="KAB5588727.1"/>
    <property type="molecule type" value="Genomic_DNA"/>
</dbReference>
<keyword evidence="5 11" id="KW-0732">Signal</keyword>
<comment type="similarity">
    <text evidence="1 9 10">Belongs to the peptidase S8 family.</text>
</comment>
<evidence type="ECO:0000256" key="6">
    <source>
        <dbReference type="ARBA" id="ARBA00022801"/>
    </source>
</evidence>
<feature type="active site" description="Charge relay system" evidence="8 9">
    <location>
        <position position="161"/>
    </location>
</feature>
<organism evidence="15 16">
    <name type="scientific">Ceratobasidium theobromae</name>
    <dbReference type="NCBI Taxonomy" id="1582974"/>
    <lineage>
        <taxon>Eukaryota</taxon>
        <taxon>Fungi</taxon>
        <taxon>Dikarya</taxon>
        <taxon>Basidiomycota</taxon>
        <taxon>Agaricomycotina</taxon>
        <taxon>Agaricomycetes</taxon>
        <taxon>Cantharellales</taxon>
        <taxon>Ceratobasidiaceae</taxon>
        <taxon>Ceratobasidium</taxon>
    </lineage>
</organism>